<proteinExistence type="inferred from homology"/>
<dbReference type="AlphaFoldDB" id="A0A6J0SLW0"/>
<evidence type="ECO:0000256" key="4">
    <source>
        <dbReference type="SAM" id="MobiDB-lite"/>
    </source>
</evidence>
<dbReference type="RefSeq" id="XP_020637341.2">
    <property type="nucleotide sequence ID" value="XM_020781682.2"/>
</dbReference>
<accession>A0A6J0SLW0</accession>
<evidence type="ECO:0000256" key="2">
    <source>
        <dbReference type="ARBA" id="ARBA00006311"/>
    </source>
</evidence>
<organism evidence="5 6">
    <name type="scientific">Pogona vitticeps</name>
    <name type="common">central bearded dragon</name>
    <dbReference type="NCBI Taxonomy" id="103695"/>
    <lineage>
        <taxon>Eukaryota</taxon>
        <taxon>Metazoa</taxon>
        <taxon>Chordata</taxon>
        <taxon>Craniata</taxon>
        <taxon>Vertebrata</taxon>
        <taxon>Euteleostomi</taxon>
        <taxon>Lepidosauria</taxon>
        <taxon>Squamata</taxon>
        <taxon>Bifurcata</taxon>
        <taxon>Unidentata</taxon>
        <taxon>Episquamata</taxon>
        <taxon>Toxicofera</taxon>
        <taxon>Iguania</taxon>
        <taxon>Acrodonta</taxon>
        <taxon>Agamidae</taxon>
        <taxon>Amphibolurinae</taxon>
        <taxon>Pogona</taxon>
    </lineage>
</organism>
<dbReference type="InterPro" id="IPR004279">
    <property type="entry name" value="Perilipin"/>
</dbReference>
<name>A0A6J0SLW0_9SAUR</name>
<evidence type="ECO:0000313" key="5">
    <source>
        <dbReference type="Proteomes" id="UP001652642"/>
    </source>
</evidence>
<reference evidence="6" key="1">
    <citation type="submission" date="2025-08" db="UniProtKB">
        <authorList>
            <consortium name="RefSeq"/>
        </authorList>
    </citation>
    <scope>IDENTIFICATION</scope>
</reference>
<dbReference type="InParanoid" id="A0A6J0SLW0"/>
<dbReference type="CTD" id="8800"/>
<evidence type="ECO:0000256" key="1">
    <source>
        <dbReference type="ARBA" id="ARBA00004502"/>
    </source>
</evidence>
<dbReference type="Pfam" id="PF03036">
    <property type="entry name" value="Perilipin"/>
    <property type="match status" value="1"/>
</dbReference>
<sequence>MMASQAKEVMQNGKSPKESHAWQRLLDLPVVRSAWINLQRFCVITKEVHPLMAAVWGAYEWGLRRASSLATWSVRPVVQKLEPQFAVANHLACQGLDHLEERIPALHQPIEKVTADLKETVSALVRNATHATADFVNRLRGAASDSYEQSETIVKDTMEHVRRSRVSVAAEAGIDVAMGKLENVIDFFLQKAEEQSVHEPTGSSKAESPATLFGKASAFAGAVCRHVYEQTRQTIQVVTGRGWAMATRIPGLTLKGSPEQPPFLASLAQNLQTAYLSTLLLVKNAPSLAWNATGQLLRVSSLREAASETGANPGIFQSVVVKLLGSVSRCIRLPQAKEKAEDPPGLTVDPPESTGEQAPAALVPEGGAPGQIRDARRLSRGHYPLPFINLDDPLPIPQAASGPSAFSPDKRGAGPRRWSEGLFRLSPEAIYMRAHYSGLYGATFKKD</sequence>
<comment type="subcellular location">
    <subcellularLocation>
        <location evidence="1">Lipid droplet</location>
    </subcellularLocation>
</comment>
<dbReference type="Proteomes" id="UP001652642">
    <property type="component" value="Chromosome 12"/>
</dbReference>
<gene>
    <name evidence="6" type="primary">PEX11A</name>
</gene>
<dbReference type="PANTHER" id="PTHR47138">
    <property type="entry name" value="PERILIPIN-1"/>
    <property type="match status" value="1"/>
</dbReference>
<evidence type="ECO:0000313" key="6">
    <source>
        <dbReference type="RefSeq" id="XP_020637341.2"/>
    </source>
</evidence>
<keyword evidence="5" id="KW-1185">Reference proteome</keyword>
<dbReference type="PANTHER" id="PTHR47138:SF1">
    <property type="entry name" value="PERILIPIN-1"/>
    <property type="match status" value="1"/>
</dbReference>
<feature type="region of interest" description="Disordered" evidence="4">
    <location>
        <begin position="335"/>
        <end position="369"/>
    </location>
</feature>
<dbReference type="GO" id="GO:0005811">
    <property type="term" value="C:lipid droplet"/>
    <property type="evidence" value="ECO:0007669"/>
    <property type="project" value="UniProtKB-SubCell"/>
</dbReference>
<evidence type="ECO:0000256" key="3">
    <source>
        <dbReference type="ARBA" id="ARBA00022677"/>
    </source>
</evidence>
<dbReference type="InterPro" id="IPR042998">
    <property type="entry name" value="PLIN1"/>
</dbReference>
<keyword evidence="3" id="KW-0551">Lipid droplet</keyword>
<dbReference type="OrthoDB" id="376826at2759"/>
<protein>
    <submittedName>
        <fullName evidence="6">Peroxisomal membrane protein 11A isoform X1</fullName>
    </submittedName>
</protein>
<comment type="similarity">
    <text evidence="2">Belongs to the perilipin family.</text>
</comment>
<dbReference type="GO" id="GO:0006629">
    <property type="term" value="P:lipid metabolic process"/>
    <property type="evidence" value="ECO:0007669"/>
    <property type="project" value="InterPro"/>
</dbReference>
<dbReference type="GeneID" id="110072941"/>
<dbReference type="KEGG" id="pvt:110072941"/>